<evidence type="ECO:0000256" key="1">
    <source>
        <dbReference type="SAM" id="MobiDB-lite"/>
    </source>
</evidence>
<dbReference type="EMBL" id="ML120373">
    <property type="protein sequence ID" value="RPB01409.1"/>
    <property type="molecule type" value="Genomic_DNA"/>
</dbReference>
<evidence type="ECO:0000313" key="3">
    <source>
        <dbReference type="Proteomes" id="UP000276215"/>
    </source>
</evidence>
<organism evidence="2 3">
    <name type="scientific">Choiromyces venosus 120613-1</name>
    <dbReference type="NCBI Taxonomy" id="1336337"/>
    <lineage>
        <taxon>Eukaryota</taxon>
        <taxon>Fungi</taxon>
        <taxon>Dikarya</taxon>
        <taxon>Ascomycota</taxon>
        <taxon>Pezizomycotina</taxon>
        <taxon>Pezizomycetes</taxon>
        <taxon>Pezizales</taxon>
        <taxon>Tuberaceae</taxon>
        <taxon>Choiromyces</taxon>
    </lineage>
</organism>
<gene>
    <name evidence="2" type="ORF">L873DRAFT_1803619</name>
</gene>
<evidence type="ECO:0000313" key="2">
    <source>
        <dbReference type="EMBL" id="RPB01409.1"/>
    </source>
</evidence>
<dbReference type="AlphaFoldDB" id="A0A3N4JWK9"/>
<reference evidence="2 3" key="1">
    <citation type="journal article" date="2018" name="Nat. Ecol. Evol.">
        <title>Pezizomycetes genomes reveal the molecular basis of ectomycorrhizal truffle lifestyle.</title>
        <authorList>
            <person name="Murat C."/>
            <person name="Payen T."/>
            <person name="Noel B."/>
            <person name="Kuo A."/>
            <person name="Morin E."/>
            <person name="Chen J."/>
            <person name="Kohler A."/>
            <person name="Krizsan K."/>
            <person name="Balestrini R."/>
            <person name="Da Silva C."/>
            <person name="Montanini B."/>
            <person name="Hainaut M."/>
            <person name="Levati E."/>
            <person name="Barry K.W."/>
            <person name="Belfiori B."/>
            <person name="Cichocki N."/>
            <person name="Clum A."/>
            <person name="Dockter R.B."/>
            <person name="Fauchery L."/>
            <person name="Guy J."/>
            <person name="Iotti M."/>
            <person name="Le Tacon F."/>
            <person name="Lindquist E.A."/>
            <person name="Lipzen A."/>
            <person name="Malagnac F."/>
            <person name="Mello A."/>
            <person name="Molinier V."/>
            <person name="Miyauchi S."/>
            <person name="Poulain J."/>
            <person name="Riccioni C."/>
            <person name="Rubini A."/>
            <person name="Sitrit Y."/>
            <person name="Splivallo R."/>
            <person name="Traeger S."/>
            <person name="Wang M."/>
            <person name="Zifcakova L."/>
            <person name="Wipf D."/>
            <person name="Zambonelli A."/>
            <person name="Paolocci F."/>
            <person name="Nowrousian M."/>
            <person name="Ottonello S."/>
            <person name="Baldrian P."/>
            <person name="Spatafora J.W."/>
            <person name="Henrissat B."/>
            <person name="Nagy L.G."/>
            <person name="Aury J.M."/>
            <person name="Wincker P."/>
            <person name="Grigoriev I.V."/>
            <person name="Bonfante P."/>
            <person name="Martin F.M."/>
        </authorList>
    </citation>
    <scope>NUCLEOTIDE SEQUENCE [LARGE SCALE GENOMIC DNA]</scope>
    <source>
        <strain evidence="2 3">120613-1</strain>
    </source>
</reference>
<sequence>MSSIITPLSSTKCGPSSAKPAQSPDNSQHVPLIVPYPLKTLFDRSNPVNPYSNPLTWSPMMRGLFSPSRCQLTNMSSV</sequence>
<dbReference type="Proteomes" id="UP000276215">
    <property type="component" value="Unassembled WGS sequence"/>
</dbReference>
<feature type="compositionally biased region" description="Polar residues" evidence="1">
    <location>
        <begin position="1"/>
        <end position="29"/>
    </location>
</feature>
<name>A0A3N4JWK9_9PEZI</name>
<proteinExistence type="predicted"/>
<protein>
    <submittedName>
        <fullName evidence="2">Uncharacterized protein</fullName>
    </submittedName>
</protein>
<keyword evidence="3" id="KW-1185">Reference proteome</keyword>
<feature type="region of interest" description="Disordered" evidence="1">
    <location>
        <begin position="1"/>
        <end position="31"/>
    </location>
</feature>
<accession>A0A3N4JWK9</accession>